<gene>
    <name evidence="1" type="ORF">JK167_11715</name>
</gene>
<dbReference type="EMBL" id="JAERKF010000017">
    <property type="protein sequence ID" value="MBS1011489.1"/>
    <property type="molecule type" value="Genomic_DNA"/>
</dbReference>
<evidence type="ECO:0000313" key="2">
    <source>
        <dbReference type="Proteomes" id="UP000676478"/>
    </source>
</evidence>
<protein>
    <submittedName>
        <fullName evidence="1">Uncharacterized protein</fullName>
    </submittedName>
</protein>
<proteinExistence type="predicted"/>
<comment type="caution">
    <text evidence="1">The sequence shown here is derived from an EMBL/GenBank/DDBJ whole genome shotgun (WGS) entry which is preliminary data.</text>
</comment>
<reference evidence="1" key="1">
    <citation type="submission" date="2020-12" db="EMBL/GenBank/DDBJ databases">
        <authorList>
            <person name="Mcmullen J.G."/>
        </authorList>
    </citation>
    <scope>NUCLEOTIDE SEQUENCE</scope>
    <source>
        <strain evidence="1">Dm-2019-70</strain>
    </source>
</reference>
<name>A0A1W6NHY5_LEVBR</name>
<dbReference type="RefSeq" id="WP_085769180.1">
    <property type="nucleotide sequence ID" value="NZ_CP019734.1"/>
</dbReference>
<dbReference type="AlphaFoldDB" id="A0A1W6NHY5"/>
<accession>A0A1W6NHY5</accession>
<dbReference type="Proteomes" id="UP000676478">
    <property type="component" value="Unassembled WGS sequence"/>
</dbReference>
<evidence type="ECO:0000313" key="1">
    <source>
        <dbReference type="EMBL" id="MBS1011489.1"/>
    </source>
</evidence>
<sequence length="221" mass="25603">MLALIHFFIKNLIALLSFAISIYTLWKNRKSLLVEWEKNIYESDIGSVFSMKNDSNIDTNSINGTYEYPYVTNISVVNPSPNDIGFFDLRAFNTKTNIDLPLVTCKTFEVGHDSDKIYQIIGNQYAELDIPDRKYGVFKANSFTRFDLVVILPTDKNIDLDHIGISLKVTKRGLFKDPFALSKRKKFKYYGMNYNVSGWKERRIQQEQVQQAESVSQNRNK</sequence>
<organism evidence="1 2">
    <name type="scientific">Levilactobacillus brevis</name>
    <name type="common">Lactobacillus brevis</name>
    <dbReference type="NCBI Taxonomy" id="1580"/>
    <lineage>
        <taxon>Bacteria</taxon>
        <taxon>Bacillati</taxon>
        <taxon>Bacillota</taxon>
        <taxon>Bacilli</taxon>
        <taxon>Lactobacillales</taxon>
        <taxon>Lactobacillaceae</taxon>
        <taxon>Levilactobacillus</taxon>
    </lineage>
</organism>
<reference evidence="1" key="2">
    <citation type="submission" date="2022-09" db="EMBL/GenBank/DDBJ databases">
        <title>Genome-inferred correspondence between phylogeny and metabolic traits in the wild Drosophila gut microbiome.</title>
        <authorList>
            <person name="Bueno E."/>
            <person name="Blow F."/>
            <person name="Douglas A.E."/>
        </authorList>
    </citation>
    <scope>NUCLEOTIDE SEQUENCE</scope>
    <source>
        <strain evidence="1">Dm-2019-70</strain>
    </source>
</reference>